<feature type="chain" id="PRO_5006711352" description="Conidiation-specific protein 13" evidence="1">
    <location>
        <begin position="23"/>
        <end position="302"/>
    </location>
</feature>
<evidence type="ECO:0008006" key="4">
    <source>
        <dbReference type="Google" id="ProtNLM"/>
    </source>
</evidence>
<keyword evidence="1" id="KW-0732">Signal</keyword>
<evidence type="ECO:0000313" key="2">
    <source>
        <dbReference type="EMBL" id="CRG88365.1"/>
    </source>
</evidence>
<dbReference type="SUPFAM" id="SSF55486">
    <property type="entry name" value="Metalloproteases ('zincins'), catalytic domain"/>
    <property type="match status" value="1"/>
</dbReference>
<protein>
    <recommendedName>
        <fullName evidence="4">Conidiation-specific protein 13</fullName>
    </recommendedName>
</protein>
<dbReference type="EMBL" id="CVMT01000004">
    <property type="protein sequence ID" value="CRG88365.1"/>
    <property type="molecule type" value="Genomic_DNA"/>
</dbReference>
<dbReference type="Proteomes" id="UP000054383">
    <property type="component" value="Unassembled WGS sequence"/>
</dbReference>
<dbReference type="GO" id="GO:0008237">
    <property type="term" value="F:metallopeptidase activity"/>
    <property type="evidence" value="ECO:0007669"/>
    <property type="project" value="InterPro"/>
</dbReference>
<dbReference type="STRING" id="28573.A0A0U1LYF0"/>
<dbReference type="Gene3D" id="3.40.390.10">
    <property type="entry name" value="Collagenase (Catalytic Domain)"/>
    <property type="match status" value="1"/>
</dbReference>
<evidence type="ECO:0000256" key="1">
    <source>
        <dbReference type="SAM" id="SignalP"/>
    </source>
</evidence>
<dbReference type="InterPro" id="IPR024079">
    <property type="entry name" value="MetalloPept_cat_dom_sf"/>
</dbReference>
<dbReference type="AlphaFoldDB" id="A0A0U1LYF0"/>
<name>A0A0U1LYF0_TALIS</name>
<keyword evidence="3" id="KW-1185">Reference proteome</keyword>
<gene>
    <name evidence="2" type="ORF">PISL3812_05395</name>
</gene>
<feature type="signal peptide" evidence="1">
    <location>
        <begin position="1"/>
        <end position="22"/>
    </location>
</feature>
<organism evidence="2 3">
    <name type="scientific">Talaromyces islandicus</name>
    <name type="common">Penicillium islandicum</name>
    <dbReference type="NCBI Taxonomy" id="28573"/>
    <lineage>
        <taxon>Eukaryota</taxon>
        <taxon>Fungi</taxon>
        <taxon>Dikarya</taxon>
        <taxon>Ascomycota</taxon>
        <taxon>Pezizomycotina</taxon>
        <taxon>Eurotiomycetes</taxon>
        <taxon>Eurotiomycetidae</taxon>
        <taxon>Eurotiales</taxon>
        <taxon>Trichocomaceae</taxon>
        <taxon>Talaromyces</taxon>
        <taxon>Talaromyces sect. Islandici</taxon>
    </lineage>
</organism>
<dbReference type="OrthoDB" id="2142213at2759"/>
<accession>A0A0U1LYF0</accession>
<evidence type="ECO:0000313" key="3">
    <source>
        <dbReference type="Proteomes" id="UP000054383"/>
    </source>
</evidence>
<reference evidence="2 3" key="1">
    <citation type="submission" date="2015-04" db="EMBL/GenBank/DDBJ databases">
        <authorList>
            <person name="Syromyatnikov M.Y."/>
            <person name="Popov V.N."/>
        </authorList>
    </citation>
    <scope>NUCLEOTIDE SEQUENCE [LARGE SCALE GENOMIC DNA]</scope>
    <source>
        <strain evidence="2">WF-38-12</strain>
    </source>
</reference>
<sequence>MAPSSLLFGMVLAASGSMLANGQTLDKPALSDNLDYLMDGNNNNLGPTESSHQQWDAGLIPADCKSIAQNEGKDPNDFEIYNVTYNDCGDPWIFCRHKDSSTTIDTTIDTFGRLPVAMRSWVRHVLTIPSDDYAYNSNGNIAFFGGTSGILDVAIHETGHSLDILGAYGDQLSTNQEWIDNYNQDSNVPDNYAQTNQVENVAQNTVVGVYDKVVPGGFPSVQPNYNNIIHQYTTLQNKAGDQILPGGQCDRHLENSEIVSTNDDAASVVHAANNRPDVSFKGTYSNIIKNFREFSTKEICAY</sequence>
<proteinExistence type="predicted"/>
<dbReference type="OMA" id="ESVFFHE"/>